<dbReference type="OrthoDB" id="536368at2759"/>
<feature type="repeat" description="TPR" evidence="1">
    <location>
        <begin position="317"/>
        <end position="350"/>
    </location>
</feature>
<dbReference type="PANTHER" id="PTHR26312:SF126">
    <property type="entry name" value="TETRATRICOPEPTIDE REPEAT (TPR)-LIKE SUPERFAMILY PROTEIN"/>
    <property type="match status" value="1"/>
</dbReference>
<feature type="transmembrane region" description="Helical" evidence="3">
    <location>
        <begin position="126"/>
        <end position="148"/>
    </location>
</feature>
<protein>
    <recommendedName>
        <fullName evidence="6">Tetratricopeptide repeat-like domain-containing protein</fullName>
    </recommendedName>
</protein>
<dbReference type="Gramene" id="ONI15071">
    <property type="protein sequence ID" value="ONI15071"/>
    <property type="gene ID" value="PRUPE_3G024200"/>
</dbReference>
<reference evidence="4 5" key="1">
    <citation type="journal article" date="2013" name="Nat. Genet.">
        <title>The high-quality draft genome of peach (Prunus persica) identifies unique patterns of genetic diversity, domestication and genome evolution.</title>
        <authorList>
            <consortium name="International Peach Genome Initiative"/>
            <person name="Verde I."/>
            <person name="Abbott A.G."/>
            <person name="Scalabrin S."/>
            <person name="Jung S."/>
            <person name="Shu S."/>
            <person name="Marroni F."/>
            <person name="Zhebentyayeva T."/>
            <person name="Dettori M.T."/>
            <person name="Grimwood J."/>
            <person name="Cattonaro F."/>
            <person name="Zuccolo A."/>
            <person name="Rossini L."/>
            <person name="Jenkins J."/>
            <person name="Vendramin E."/>
            <person name="Meisel L.A."/>
            <person name="Decroocq V."/>
            <person name="Sosinski B."/>
            <person name="Prochnik S."/>
            <person name="Mitros T."/>
            <person name="Policriti A."/>
            <person name="Cipriani G."/>
            <person name="Dondini L."/>
            <person name="Ficklin S."/>
            <person name="Goodstein D.M."/>
            <person name="Xuan P."/>
            <person name="Del Fabbro C."/>
            <person name="Aramini V."/>
            <person name="Copetti D."/>
            <person name="Gonzalez S."/>
            <person name="Horner D.S."/>
            <person name="Falchi R."/>
            <person name="Lucas S."/>
            <person name="Mica E."/>
            <person name="Maldonado J."/>
            <person name="Lazzari B."/>
            <person name="Bielenberg D."/>
            <person name="Pirona R."/>
            <person name="Miculan M."/>
            <person name="Barakat A."/>
            <person name="Testolin R."/>
            <person name="Stella A."/>
            <person name="Tartarini S."/>
            <person name="Tonutti P."/>
            <person name="Arus P."/>
            <person name="Orellana A."/>
            <person name="Wells C."/>
            <person name="Main D."/>
            <person name="Vizzotto G."/>
            <person name="Silva H."/>
            <person name="Salamini F."/>
            <person name="Schmutz J."/>
            <person name="Morgante M."/>
            <person name="Rokhsar D.S."/>
        </authorList>
    </citation>
    <scope>NUCLEOTIDE SEQUENCE [LARGE SCALE GENOMIC DNA]</scope>
    <source>
        <strain evidence="5">cv. Nemared</strain>
    </source>
</reference>
<feature type="region of interest" description="Disordered" evidence="2">
    <location>
        <begin position="27"/>
        <end position="72"/>
    </location>
</feature>
<name>A0A251PU04_PRUPE</name>
<dbReference type="SMR" id="A0A251PU04"/>
<keyword evidence="3" id="KW-0812">Transmembrane</keyword>
<dbReference type="AlphaFoldDB" id="A0A251PU04"/>
<evidence type="ECO:0008006" key="6">
    <source>
        <dbReference type="Google" id="ProtNLM"/>
    </source>
</evidence>
<dbReference type="STRING" id="3760.A0A251PU04"/>
<dbReference type="eggNOG" id="ENOG502QS3G">
    <property type="taxonomic scope" value="Eukaryota"/>
</dbReference>
<keyword evidence="3" id="KW-0472">Membrane</keyword>
<dbReference type="Proteomes" id="UP000006882">
    <property type="component" value="Chromosome G3"/>
</dbReference>
<evidence type="ECO:0000313" key="5">
    <source>
        <dbReference type="Proteomes" id="UP000006882"/>
    </source>
</evidence>
<proteinExistence type="predicted"/>
<dbReference type="InterPro" id="IPR019734">
    <property type="entry name" value="TPR_rpt"/>
</dbReference>
<keyword evidence="5" id="KW-1185">Reference proteome</keyword>
<keyword evidence="3" id="KW-1133">Transmembrane helix</keyword>
<dbReference type="Gene3D" id="1.25.40.10">
    <property type="entry name" value="Tetratricopeptide repeat domain"/>
    <property type="match status" value="1"/>
</dbReference>
<dbReference type="EMBL" id="CM007653">
    <property type="protein sequence ID" value="ONI15071.1"/>
    <property type="molecule type" value="Genomic_DNA"/>
</dbReference>
<dbReference type="SUPFAM" id="SSF48452">
    <property type="entry name" value="TPR-like"/>
    <property type="match status" value="1"/>
</dbReference>
<gene>
    <name evidence="4" type="ORF">PRUPE_3G024200</name>
</gene>
<sequence length="394" mass="43135">MSLAATTAMTMTTCRFFKVKIQCSDSKPRTGFGTKTNNKNKNRNKNNLNQESTTKRSGAVPTQAPGLNSRFDGKVKRNPADLEFEERLQAVRSSALEQKKVVEKKEFGAIDYDAPIELEKKETKSIGLGTQIGVGVAVVVFGLVFALGDFLPSGSLSPTEDAAITSNKLSEEEKVSLQTRLKEYEATLSNSPKDPTALEGAAVTLAELGEYTRASTLLQDLAKEKPSDPEVFRLLGEVKYELKDYEGSAAAYKVSSMVSKDLKFEVLRGLTNSLLAAKKPDEAVQFLLASRERMNAGNPDAKAGSTTTEANLQVDPIQVELLLGKAYSDWGHVSDAVSVYDRLISSHPNDFRGYLAKGIILRENGKVGEAERMFIQARFFAPDKAKALVDRYSR</sequence>
<dbReference type="PROSITE" id="PS50005">
    <property type="entry name" value="TPR"/>
    <property type="match status" value="1"/>
</dbReference>
<dbReference type="InterPro" id="IPR011990">
    <property type="entry name" value="TPR-like_helical_dom_sf"/>
</dbReference>
<evidence type="ECO:0000256" key="1">
    <source>
        <dbReference type="PROSITE-ProRule" id="PRU00339"/>
    </source>
</evidence>
<evidence type="ECO:0000256" key="3">
    <source>
        <dbReference type="SAM" id="Phobius"/>
    </source>
</evidence>
<evidence type="ECO:0000313" key="4">
    <source>
        <dbReference type="EMBL" id="ONI15071.1"/>
    </source>
</evidence>
<organism evidence="4 5">
    <name type="scientific">Prunus persica</name>
    <name type="common">Peach</name>
    <name type="synonym">Amygdalus persica</name>
    <dbReference type="NCBI Taxonomy" id="3760"/>
    <lineage>
        <taxon>Eukaryota</taxon>
        <taxon>Viridiplantae</taxon>
        <taxon>Streptophyta</taxon>
        <taxon>Embryophyta</taxon>
        <taxon>Tracheophyta</taxon>
        <taxon>Spermatophyta</taxon>
        <taxon>Magnoliopsida</taxon>
        <taxon>eudicotyledons</taxon>
        <taxon>Gunneridae</taxon>
        <taxon>Pentapetalae</taxon>
        <taxon>rosids</taxon>
        <taxon>fabids</taxon>
        <taxon>Rosales</taxon>
        <taxon>Rosaceae</taxon>
        <taxon>Amygdaloideae</taxon>
        <taxon>Amygdaleae</taxon>
        <taxon>Prunus</taxon>
    </lineage>
</organism>
<dbReference type="Pfam" id="PF14559">
    <property type="entry name" value="TPR_19"/>
    <property type="match status" value="1"/>
</dbReference>
<dbReference type="PANTHER" id="PTHR26312">
    <property type="entry name" value="TETRATRICOPEPTIDE REPEAT PROTEIN 5"/>
    <property type="match status" value="1"/>
</dbReference>
<dbReference type="Pfam" id="PF13432">
    <property type="entry name" value="TPR_16"/>
    <property type="match status" value="1"/>
</dbReference>
<keyword evidence="1" id="KW-0802">TPR repeat</keyword>
<accession>A0A251PU04</accession>
<evidence type="ECO:0000256" key="2">
    <source>
        <dbReference type="SAM" id="MobiDB-lite"/>
    </source>
</evidence>